<feature type="region of interest" description="Disordered" evidence="7">
    <location>
        <begin position="1391"/>
        <end position="1419"/>
    </location>
</feature>
<feature type="compositionally biased region" description="Low complexity" evidence="7">
    <location>
        <begin position="645"/>
        <end position="668"/>
    </location>
</feature>
<feature type="region of interest" description="Disordered" evidence="7">
    <location>
        <begin position="563"/>
        <end position="668"/>
    </location>
</feature>
<organism evidence="9 10">
    <name type="scientific">Eucalyptus globulus</name>
    <name type="common">Tasmanian blue gum</name>
    <dbReference type="NCBI Taxonomy" id="34317"/>
    <lineage>
        <taxon>Eukaryota</taxon>
        <taxon>Viridiplantae</taxon>
        <taxon>Streptophyta</taxon>
        <taxon>Embryophyta</taxon>
        <taxon>Tracheophyta</taxon>
        <taxon>Spermatophyta</taxon>
        <taxon>Magnoliopsida</taxon>
        <taxon>eudicotyledons</taxon>
        <taxon>Gunneridae</taxon>
        <taxon>Pentapetalae</taxon>
        <taxon>rosids</taxon>
        <taxon>malvids</taxon>
        <taxon>Myrtales</taxon>
        <taxon>Myrtaceae</taxon>
        <taxon>Myrtoideae</taxon>
        <taxon>Eucalypteae</taxon>
        <taxon>Eucalyptus</taxon>
    </lineage>
</organism>
<evidence type="ECO:0000313" key="10">
    <source>
        <dbReference type="Proteomes" id="UP001634007"/>
    </source>
</evidence>
<feature type="compositionally biased region" description="Basic and acidic residues" evidence="7">
    <location>
        <begin position="198"/>
        <end position="210"/>
    </location>
</feature>
<feature type="region of interest" description="Disordered" evidence="7">
    <location>
        <begin position="683"/>
        <end position="705"/>
    </location>
</feature>
<reference evidence="9 10" key="1">
    <citation type="submission" date="2024-11" db="EMBL/GenBank/DDBJ databases">
        <title>Chromosome-level genome assembly of Eucalyptus globulus Labill. provides insights into its genome evolution.</title>
        <authorList>
            <person name="Li X."/>
        </authorList>
    </citation>
    <scope>NUCLEOTIDE SEQUENCE [LARGE SCALE GENOMIC DNA]</scope>
    <source>
        <strain evidence="9">CL2024</strain>
        <tissue evidence="9">Fresh tender leaves</tissue>
    </source>
</reference>
<dbReference type="SUPFAM" id="SSF48371">
    <property type="entry name" value="ARM repeat"/>
    <property type="match status" value="2"/>
</dbReference>
<evidence type="ECO:0000256" key="2">
    <source>
        <dbReference type="ARBA" id="ARBA00022540"/>
    </source>
</evidence>
<evidence type="ECO:0000256" key="1">
    <source>
        <dbReference type="ARBA" id="ARBA00005775"/>
    </source>
</evidence>
<feature type="compositionally biased region" description="Polar residues" evidence="7">
    <location>
        <begin position="48"/>
        <end position="67"/>
    </location>
</feature>
<feature type="compositionally biased region" description="Low complexity" evidence="7">
    <location>
        <begin position="563"/>
        <end position="575"/>
    </location>
</feature>
<dbReference type="FunFam" id="1.25.40.180:FF:000034">
    <property type="entry name" value="Eukaryotic translation initiation factor 4G"/>
    <property type="match status" value="1"/>
</dbReference>
<feature type="compositionally biased region" description="Basic and acidic residues" evidence="7">
    <location>
        <begin position="876"/>
        <end position="891"/>
    </location>
</feature>
<dbReference type="FunFam" id="1.25.40.180:FF:000024">
    <property type="entry name" value="Eukaryotic translation initiation factor 4G"/>
    <property type="match status" value="1"/>
</dbReference>
<evidence type="ECO:0000259" key="8">
    <source>
        <dbReference type="PROSITE" id="PS51366"/>
    </source>
</evidence>
<feature type="domain" description="MI" evidence="8">
    <location>
        <begin position="1753"/>
        <end position="1878"/>
    </location>
</feature>
<evidence type="ECO:0000256" key="5">
    <source>
        <dbReference type="ARBA" id="ARBA00067320"/>
    </source>
</evidence>
<dbReference type="Proteomes" id="UP001634007">
    <property type="component" value="Unassembled WGS sequence"/>
</dbReference>
<feature type="compositionally biased region" description="Basic and acidic residues" evidence="7">
    <location>
        <begin position="1605"/>
        <end position="1616"/>
    </location>
</feature>
<feature type="region of interest" description="Disordered" evidence="7">
    <location>
        <begin position="507"/>
        <end position="546"/>
    </location>
</feature>
<feature type="compositionally biased region" description="Basic and acidic residues" evidence="7">
    <location>
        <begin position="802"/>
        <end position="819"/>
    </location>
</feature>
<feature type="region of interest" description="Disordered" evidence="7">
    <location>
        <begin position="457"/>
        <end position="478"/>
    </location>
</feature>
<feature type="region of interest" description="Disordered" evidence="7">
    <location>
        <begin position="786"/>
        <end position="907"/>
    </location>
</feature>
<feature type="compositionally biased region" description="Low complexity" evidence="7">
    <location>
        <begin position="1646"/>
        <end position="1665"/>
    </location>
</feature>
<dbReference type="Pfam" id="PF02847">
    <property type="entry name" value="MA3"/>
    <property type="match status" value="1"/>
</dbReference>
<dbReference type="PANTHER" id="PTHR23253:SF9">
    <property type="entry name" value="EUKARYOTIC TRANSLATION INITIATION FACTOR 4 GAMMA 2"/>
    <property type="match status" value="1"/>
</dbReference>
<dbReference type="PROSITE" id="PS51366">
    <property type="entry name" value="MI"/>
    <property type="match status" value="1"/>
</dbReference>
<evidence type="ECO:0000256" key="3">
    <source>
        <dbReference type="ARBA" id="ARBA00022845"/>
    </source>
</evidence>
<feature type="compositionally biased region" description="Pro residues" evidence="7">
    <location>
        <begin position="214"/>
        <end position="224"/>
    </location>
</feature>
<comment type="similarity">
    <text evidence="1">Belongs to the eukaryotic initiation factor 4G family.</text>
</comment>
<feature type="region of interest" description="Disordered" evidence="7">
    <location>
        <begin position="1023"/>
        <end position="1049"/>
    </location>
</feature>
<dbReference type="GO" id="GO:0006417">
    <property type="term" value="P:regulation of translation"/>
    <property type="evidence" value="ECO:0007669"/>
    <property type="project" value="UniProtKB-KW"/>
</dbReference>
<keyword evidence="4" id="KW-0648">Protein biosynthesis</keyword>
<feature type="region of interest" description="Disordered" evidence="7">
    <location>
        <begin position="1528"/>
        <end position="1739"/>
    </location>
</feature>
<dbReference type="InterPro" id="IPR016024">
    <property type="entry name" value="ARM-type_fold"/>
</dbReference>
<comment type="caution">
    <text evidence="9">The sequence shown here is derived from an EMBL/GenBank/DDBJ whole genome shotgun (WGS) entry which is preliminary data.</text>
</comment>
<dbReference type="EMBL" id="JBJKBG010000005">
    <property type="protein sequence ID" value="KAL3739008.1"/>
    <property type="molecule type" value="Genomic_DNA"/>
</dbReference>
<feature type="compositionally biased region" description="Low complexity" evidence="7">
    <location>
        <begin position="791"/>
        <end position="800"/>
    </location>
</feature>
<keyword evidence="10" id="KW-1185">Reference proteome</keyword>
<protein>
    <recommendedName>
        <fullName evidence="5">Eukaryotic translation initiation factor 4G</fullName>
    </recommendedName>
    <alternativeName>
        <fullName evidence="6">Protein synthesis initiation factor 4G</fullName>
    </alternativeName>
</protein>
<feature type="region of interest" description="Disordered" evidence="7">
    <location>
        <begin position="400"/>
        <end position="435"/>
    </location>
</feature>
<feature type="compositionally biased region" description="Polar residues" evidence="7">
    <location>
        <begin position="413"/>
        <end position="433"/>
    </location>
</feature>
<evidence type="ECO:0000256" key="4">
    <source>
        <dbReference type="ARBA" id="ARBA00022917"/>
    </source>
</evidence>
<feature type="region of interest" description="Disordered" evidence="7">
    <location>
        <begin position="1"/>
        <end position="265"/>
    </location>
</feature>
<feature type="compositionally biased region" description="Polar residues" evidence="7">
    <location>
        <begin position="1726"/>
        <end position="1739"/>
    </location>
</feature>
<dbReference type="InterPro" id="IPR003890">
    <property type="entry name" value="MIF4G-like_typ-3"/>
</dbReference>
<proteinExistence type="inferred from homology"/>
<keyword evidence="2" id="KW-0396">Initiation factor</keyword>
<feature type="compositionally biased region" description="Low complexity" evidence="7">
    <location>
        <begin position="834"/>
        <end position="843"/>
    </location>
</feature>
<accession>A0ABD3KI20</accession>
<feature type="compositionally biased region" description="Polar residues" evidence="7">
    <location>
        <begin position="1574"/>
        <end position="1597"/>
    </location>
</feature>
<feature type="region of interest" description="Disordered" evidence="7">
    <location>
        <begin position="1143"/>
        <end position="1193"/>
    </location>
</feature>
<feature type="region of interest" description="Disordered" evidence="7">
    <location>
        <begin position="937"/>
        <end position="989"/>
    </location>
</feature>
<dbReference type="Gene3D" id="1.25.40.180">
    <property type="match status" value="2"/>
</dbReference>
<evidence type="ECO:0000256" key="7">
    <source>
        <dbReference type="SAM" id="MobiDB-lite"/>
    </source>
</evidence>
<name>A0ABD3KI20_EUCGL</name>
<dbReference type="GO" id="GO:0003743">
    <property type="term" value="F:translation initiation factor activity"/>
    <property type="evidence" value="ECO:0007669"/>
    <property type="project" value="UniProtKB-KW"/>
</dbReference>
<keyword evidence="3" id="KW-0810">Translation regulation</keyword>
<evidence type="ECO:0000313" key="9">
    <source>
        <dbReference type="EMBL" id="KAL3739008.1"/>
    </source>
</evidence>
<dbReference type="SMART" id="SM00544">
    <property type="entry name" value="MA3"/>
    <property type="match status" value="1"/>
</dbReference>
<feature type="compositionally biased region" description="Polar residues" evidence="7">
    <location>
        <begin position="513"/>
        <end position="530"/>
    </location>
</feature>
<feature type="compositionally biased region" description="Basic and acidic residues" evidence="7">
    <location>
        <begin position="1165"/>
        <end position="1180"/>
    </location>
</feature>
<feature type="compositionally biased region" description="Basic and acidic residues" evidence="7">
    <location>
        <begin position="688"/>
        <end position="705"/>
    </location>
</feature>
<feature type="compositionally biased region" description="Low complexity" evidence="7">
    <location>
        <begin position="1553"/>
        <end position="1567"/>
    </location>
</feature>
<sequence>MSFNQARYQKSEAAQDRRTGRSASFNQQRSSSGGYSKGGGAPAPPPSLSTNRSFKKSNNAQGGQSRVNVRPPNIPSEPAVGAPPTQHNLQNGAHVQPQPQPQPQPQSQGQSDAGHTSATAKPAETPPASNRSTRALPKAPTSQPPAMSSSEMPPPSTPQKAPGDASKGFSFQFGSLSPGLMNGMQIPARTSSAPPNLDEQKRDQVRHDAIKTGPPVPVPPAPKHPLPKRDMSASDHSIAGDSHTVSKGKKDQVPPIPPSVQSQKPSAHAISGIPIQMPFNQPQVPIQFSGPNTSIQSQGMASASLQMPIPVPMLPVGSAPPMQQQMFVAGLQPHMMQPQGIMHQGQGLNFGAQMNSQFSPPLGTLGMSIGPYSQQQGAKFGGGLRKTPVKITHPETHQEVRLDKRTEGFSDGVPSSRSHPNVSPQAQHISSYPPNHPVNYYTNSFGGPVYYAGPSTHPLSGTQMTPTSQASRFNPSVNQGAQRMTLTNSQDNSQLPERTGISIRAAVEPPKQDQMQNSLAPPSALAQGTSKPKIGSDGENNTGLSSANLLPAFDKVESPNAVNVSANSASRNSEVPRGPLSKEPGSQLGALPGPNKQYVGSTGASGEHSVTSSSTGNRSSTEAALTNVAGSQLGALPGPNKQHVGSTGSSGEQSVTSSSTANHSSTEAALTNVAGRRMENLSRSNSIKNHEQGKKGDDPHPIKVDEEGNSISAVALQESSLSGVLENLEAKTTDTCPSGICEDVPESVSELLSTTDALSPDILELKCNGVGEGIVSVSSEISAGVPVLDNSQSSQQSIQDDSAEKNEILDNTDADRGELESTGPVVEQPKESDSSVVSSVSVSLEHSDIIRGGDQDSAPLVEASGKEVPTSTTERTGLDEERYDRGIDKANLEMPTSSSVDFKTGEATPCDAVPLASVHGDNSYADASLNGRDEVIDSSSVSMSESLKAGAEDDGDVTESLEDSLKSVQTAVPKDKPAPEISRASSHLARGKKKRKEFLLKADAAGPTLDLYMAYKGSEERKEAFKSSKGTEIPSEDIHDNQAAAETSPKEAVVSDDVEQIKAEIDDWEDAADVSSPALEPSTSGQQVDVFVPSRENRNGFVGRKYSRDFLLKFAERCTNLPENFEVTHDIAEAFNPSVNVSRFADRDSHPSPGRTIDRQSGGARLERRGSGLVDDDRWNKLPGAGPFGGPGRDLRLDVGLGSNLGLRSGQGGNYGVLRNPRAQTPVQYAGGILSGPMQSPGFQGGMQRNNSDADRWQRGTGFHQKGLMPSPQTPLQVMHRAENKYEVGKVQDGEEGKKQRQLKAILNKLTPQNFQKLFEQVKAVNIDNATTLRGLISQIFDKALMEPTFCEMYADLCSHLAQELPDFTEDENRITFKRVLLNKCQEEFERGEREEEEANKAEEEGEIKQSEGEREEKRINARRRMLGNIRLIGELYKKKMLTEKIMHECIKKLLGGQQETPDEEDLEALCKLMSTIGAMIDHAKAKDHMDAYFDRMGILSNNMNLSSRVRFMLKDLIDLRKNKWQQRRKVEGPKKIDEVHRDAAQERHAQVGRNSRGSGINSSRSRQPVDFSSRGSSMLSSPNAQVSGFRALQSQVRGPGSQDVRFEERQPHEPRPLAVPLSQRLGDDSHSITLGPQGGLGRGMSYRGSSSMSSTSVADISSSLMDSRRIADGSNGFSSVEKTSHGSRETGTSSMADRLSGSGAYDQTGVHRNRPGSREGFDRSGGNSPSLRVQGTSFSQDISSEKVWPDEKLRDMSIAAIKEFYSAKDEKEISLCIKDLNSPRFYPTMISLWVTDSFERKDSERDLLAKLLISLTTEPQECILSEDDLKKGFESVLTTLEDSVNDAPKAAEYVGRIFGQVIAETMISLKEIGQLIQKGGEEPGQLLKVGLAADVLGSTLEVIKSEKGETDFNEIRSKSNLRLEDFRLPGTRSSRILDKFI</sequence>
<feature type="compositionally biased region" description="Acidic residues" evidence="7">
    <location>
        <begin position="952"/>
        <end position="962"/>
    </location>
</feature>
<evidence type="ECO:0000256" key="6">
    <source>
        <dbReference type="ARBA" id="ARBA00075135"/>
    </source>
</evidence>
<dbReference type="SMART" id="SM00543">
    <property type="entry name" value="MIF4G"/>
    <property type="match status" value="1"/>
</dbReference>
<feature type="compositionally biased region" description="Basic and acidic residues" evidence="7">
    <location>
        <begin position="9"/>
        <end position="19"/>
    </location>
</feature>
<feature type="compositionally biased region" description="Low complexity" evidence="7">
    <location>
        <begin position="609"/>
        <end position="621"/>
    </location>
</feature>
<feature type="compositionally biased region" description="Basic and acidic residues" evidence="7">
    <location>
        <begin position="1529"/>
        <end position="1550"/>
    </location>
</feature>
<gene>
    <name evidence="9" type="ORF">ACJRO7_020409</name>
</gene>
<dbReference type="Pfam" id="PF02854">
    <property type="entry name" value="MIF4G"/>
    <property type="match status" value="1"/>
</dbReference>
<feature type="compositionally biased region" description="Basic and acidic residues" evidence="7">
    <location>
        <begin position="845"/>
        <end position="854"/>
    </location>
</feature>
<dbReference type="InterPro" id="IPR003891">
    <property type="entry name" value="Initiation_fac_eIF4g_MI"/>
</dbReference>
<dbReference type="PANTHER" id="PTHR23253">
    <property type="entry name" value="EUKARYOTIC TRANSLATION INITIATION FACTOR 4 GAMMA"/>
    <property type="match status" value="1"/>
</dbReference>